<accession>A0A0C1Y2U2</accession>
<reference evidence="1" key="2">
    <citation type="journal article" date="2015" name="Genome Announc.">
        <title>Draft Genome Sequence of Filamentous Marine Cyanobacterium Lyngbya confervoides Strain BDU141951.</title>
        <authorList>
            <person name="Chandrababunaidu M.M."/>
            <person name="Sen D."/>
            <person name="Tripathy S."/>
        </authorList>
    </citation>
    <scope>NUCLEOTIDE SEQUENCE</scope>
    <source>
        <strain evidence="1">BDU141951</strain>
    </source>
</reference>
<proteinExistence type="predicted"/>
<name>A0A0C1Y2U2_9CYAN</name>
<comment type="caution">
    <text evidence="1">The sequence shown here is derived from an EMBL/GenBank/DDBJ whole genome shotgun (WGS) entry which is preliminary data.</text>
</comment>
<gene>
    <name evidence="1" type="ORF">QQ91_010210</name>
</gene>
<organism evidence="1">
    <name type="scientific">Lyngbya confervoides BDU141951</name>
    <dbReference type="NCBI Taxonomy" id="1574623"/>
    <lineage>
        <taxon>Bacteria</taxon>
        <taxon>Bacillati</taxon>
        <taxon>Cyanobacteriota</taxon>
        <taxon>Cyanophyceae</taxon>
        <taxon>Oscillatoriophycideae</taxon>
        <taxon>Oscillatoriales</taxon>
        <taxon>Microcoleaceae</taxon>
        <taxon>Lyngbya</taxon>
    </lineage>
</organism>
<reference evidence="1" key="3">
    <citation type="submission" date="2020-02" db="EMBL/GenBank/DDBJ databases">
        <authorList>
            <person name="Sarangi A.N."/>
            <person name="Ghosh S."/>
            <person name="Mukherjee M."/>
            <person name="Tripathy S."/>
        </authorList>
    </citation>
    <scope>NUCLEOTIDE SEQUENCE</scope>
    <source>
        <strain evidence="1">BDU141951</strain>
    </source>
</reference>
<evidence type="ECO:0000313" key="1">
    <source>
        <dbReference type="EMBL" id="NEV67489.1"/>
    </source>
</evidence>
<dbReference type="EMBL" id="JTHE02000003">
    <property type="protein sequence ID" value="NEV67489.1"/>
    <property type="molecule type" value="Genomic_DNA"/>
</dbReference>
<dbReference type="AlphaFoldDB" id="A0A0C1Y2U2"/>
<reference evidence="1" key="1">
    <citation type="submission" date="2014-11" db="EMBL/GenBank/DDBJ databases">
        <authorList>
            <person name="Malar M.C."/>
            <person name="Sen D."/>
            <person name="Tripathy S."/>
        </authorList>
    </citation>
    <scope>NUCLEOTIDE SEQUENCE</scope>
    <source>
        <strain evidence="1">BDU141951</strain>
    </source>
</reference>
<protein>
    <submittedName>
        <fullName evidence="1">Uncharacterized protein</fullName>
    </submittedName>
</protein>
<sequence>MKAMQMSWRLASIAMLTGALVGLGEGWQSQAAIAQSLTLGANFRPNPTTVAGTGGGDRPAADVVETANSPTGPCLGYISTTPHEEVVLETNFSNLEMRVESDLDTTLVISGPGGVWCNDDSGSKNPAIAGAWLPGTYRIWVGAYRAEQVPDYRLLIQDRS</sequence>